<evidence type="ECO:0000256" key="10">
    <source>
        <dbReference type="RuleBase" id="RU363066"/>
    </source>
</evidence>
<dbReference type="PANTHER" id="PTHR43442:SF3">
    <property type="entry name" value="GLUCONOKINASE-RELATED"/>
    <property type="match status" value="1"/>
</dbReference>
<keyword evidence="6 10" id="KW-0418">Kinase</keyword>
<evidence type="ECO:0000256" key="4">
    <source>
        <dbReference type="ARBA" id="ARBA00022679"/>
    </source>
</evidence>
<reference evidence="11 12" key="1">
    <citation type="submission" date="2017-08" db="EMBL/GenBank/DDBJ databases">
        <title>Infants hospitalized years apart are colonized by the same room-sourced microbial strains.</title>
        <authorList>
            <person name="Brooks B."/>
            <person name="Olm M.R."/>
            <person name="Firek B.A."/>
            <person name="Baker R."/>
            <person name="Thomas B.C."/>
            <person name="Morowitz M.J."/>
            <person name="Banfield J.F."/>
        </authorList>
    </citation>
    <scope>NUCLEOTIDE SEQUENCE [LARGE SCALE GENOMIC DNA]</scope>
    <source>
        <strain evidence="11">S2_005_002_R2_34</strain>
    </source>
</reference>
<evidence type="ECO:0000256" key="3">
    <source>
        <dbReference type="ARBA" id="ARBA00012054"/>
    </source>
</evidence>
<name>A0A2W5N7Z8_RHOSU</name>
<dbReference type="SUPFAM" id="SSF52540">
    <property type="entry name" value="P-loop containing nucleoside triphosphate hydrolases"/>
    <property type="match status" value="1"/>
</dbReference>
<dbReference type="Gene3D" id="3.40.50.300">
    <property type="entry name" value="P-loop containing nucleotide triphosphate hydrolases"/>
    <property type="match status" value="1"/>
</dbReference>
<comment type="similarity">
    <text evidence="2 10">Belongs to the gluconokinase GntK/GntV family.</text>
</comment>
<dbReference type="InterPro" id="IPR006001">
    <property type="entry name" value="Therm_gnt_kin"/>
</dbReference>
<evidence type="ECO:0000313" key="12">
    <source>
        <dbReference type="Proteomes" id="UP000249185"/>
    </source>
</evidence>
<dbReference type="GO" id="GO:0019521">
    <property type="term" value="P:D-gluconate metabolic process"/>
    <property type="evidence" value="ECO:0007669"/>
    <property type="project" value="UniProtKB-KW"/>
</dbReference>
<dbReference type="EMBL" id="QFPW01000020">
    <property type="protein sequence ID" value="PZQ46875.1"/>
    <property type="molecule type" value="Genomic_DNA"/>
</dbReference>
<dbReference type="GO" id="GO:0046316">
    <property type="term" value="F:gluconokinase activity"/>
    <property type="evidence" value="ECO:0007669"/>
    <property type="project" value="UniProtKB-EC"/>
</dbReference>
<proteinExistence type="inferred from homology"/>
<evidence type="ECO:0000256" key="8">
    <source>
        <dbReference type="ARBA" id="ARBA00023064"/>
    </source>
</evidence>
<comment type="caution">
    <text evidence="11">The sequence shown here is derived from an EMBL/GenBank/DDBJ whole genome shotgun (WGS) entry which is preliminary data.</text>
</comment>
<dbReference type="AlphaFoldDB" id="A0A2W5N7Z8"/>
<dbReference type="GO" id="GO:0005524">
    <property type="term" value="F:ATP binding"/>
    <property type="evidence" value="ECO:0007669"/>
    <property type="project" value="UniProtKB-KW"/>
</dbReference>
<dbReference type="PANTHER" id="PTHR43442">
    <property type="entry name" value="GLUCONOKINASE-RELATED"/>
    <property type="match status" value="1"/>
</dbReference>
<dbReference type="NCBIfam" id="TIGR01313">
    <property type="entry name" value="therm_gnt_kin"/>
    <property type="match status" value="1"/>
</dbReference>
<evidence type="ECO:0000256" key="1">
    <source>
        <dbReference type="ARBA" id="ARBA00004761"/>
    </source>
</evidence>
<keyword evidence="7 10" id="KW-0067">ATP-binding</keyword>
<evidence type="ECO:0000256" key="5">
    <source>
        <dbReference type="ARBA" id="ARBA00022741"/>
    </source>
</evidence>
<dbReference type="CDD" id="cd02021">
    <property type="entry name" value="GntK"/>
    <property type="match status" value="1"/>
</dbReference>
<dbReference type="EC" id="2.7.1.12" evidence="3 10"/>
<evidence type="ECO:0000256" key="2">
    <source>
        <dbReference type="ARBA" id="ARBA00008420"/>
    </source>
</evidence>
<dbReference type="Proteomes" id="UP000249185">
    <property type="component" value="Unassembled WGS sequence"/>
</dbReference>
<dbReference type="Pfam" id="PF13671">
    <property type="entry name" value="AAA_33"/>
    <property type="match status" value="1"/>
</dbReference>
<dbReference type="GO" id="GO:0005737">
    <property type="term" value="C:cytoplasm"/>
    <property type="evidence" value="ECO:0007669"/>
    <property type="project" value="TreeGrafter"/>
</dbReference>
<comment type="catalytic activity">
    <reaction evidence="9 10">
        <text>D-gluconate + ATP = 6-phospho-D-gluconate + ADP + H(+)</text>
        <dbReference type="Rhea" id="RHEA:19433"/>
        <dbReference type="ChEBI" id="CHEBI:15378"/>
        <dbReference type="ChEBI" id="CHEBI:18391"/>
        <dbReference type="ChEBI" id="CHEBI:30616"/>
        <dbReference type="ChEBI" id="CHEBI:58759"/>
        <dbReference type="ChEBI" id="CHEBI:456216"/>
        <dbReference type="EC" id="2.7.1.12"/>
    </reaction>
</comment>
<evidence type="ECO:0000313" key="11">
    <source>
        <dbReference type="EMBL" id="PZQ46875.1"/>
    </source>
</evidence>
<sequence>MTGAPHIVVMGVSGSGKTTVGEALASALGWKFVEGDAFHPAANVAKMHAGHPLDDEDRRPWLEALAAEIAKDDAAGRPSVIGCSALRRAYRDILRSGAADVRFLHVHGDRALLAARVSHRPGHFFPAALLDSQLATLEPLGPDERGSVVDIASPVEAMVAEARRDFGL</sequence>
<keyword evidence="4 10" id="KW-0808">Transferase</keyword>
<accession>A0A2W5N7Z8</accession>
<evidence type="ECO:0000256" key="6">
    <source>
        <dbReference type="ARBA" id="ARBA00022777"/>
    </source>
</evidence>
<evidence type="ECO:0000256" key="7">
    <source>
        <dbReference type="ARBA" id="ARBA00022840"/>
    </source>
</evidence>
<evidence type="ECO:0000256" key="9">
    <source>
        <dbReference type="ARBA" id="ARBA00048090"/>
    </source>
</evidence>
<dbReference type="InterPro" id="IPR027417">
    <property type="entry name" value="P-loop_NTPase"/>
</dbReference>
<comment type="pathway">
    <text evidence="1">Carbohydrate acid metabolism.</text>
</comment>
<organism evidence="11 12">
    <name type="scientific">Rhodovulum sulfidophilum</name>
    <name type="common">Rhodobacter sulfidophilus</name>
    <dbReference type="NCBI Taxonomy" id="35806"/>
    <lineage>
        <taxon>Bacteria</taxon>
        <taxon>Pseudomonadati</taxon>
        <taxon>Pseudomonadota</taxon>
        <taxon>Alphaproteobacteria</taxon>
        <taxon>Rhodobacterales</taxon>
        <taxon>Paracoccaceae</taxon>
        <taxon>Rhodovulum</taxon>
    </lineage>
</organism>
<dbReference type="FunFam" id="3.40.50.300:FF:000522">
    <property type="entry name" value="Gluconokinase"/>
    <property type="match status" value="1"/>
</dbReference>
<keyword evidence="5 10" id="KW-0547">Nucleotide-binding</keyword>
<gene>
    <name evidence="11" type="ORF">DI556_19115</name>
</gene>
<keyword evidence="8" id="KW-0311">Gluconate utilization</keyword>
<protein>
    <recommendedName>
        <fullName evidence="3 10">Gluconokinase</fullName>
        <ecNumber evidence="3 10">2.7.1.12</ecNumber>
    </recommendedName>
</protein>